<keyword evidence="3" id="KW-1185">Reference proteome</keyword>
<evidence type="ECO:0000313" key="2">
    <source>
        <dbReference type="EMBL" id="MFC1852036.1"/>
    </source>
</evidence>
<keyword evidence="1" id="KW-1133">Transmembrane helix</keyword>
<feature type="transmembrane region" description="Helical" evidence="1">
    <location>
        <begin position="251"/>
        <end position="273"/>
    </location>
</feature>
<feature type="transmembrane region" description="Helical" evidence="1">
    <location>
        <begin position="200"/>
        <end position="218"/>
    </location>
</feature>
<feature type="transmembrane region" description="Helical" evidence="1">
    <location>
        <begin position="285"/>
        <end position="303"/>
    </location>
</feature>
<sequence>MSKLRLIHWVLFILITLSVVLAVFNSVQTVDDAYISFRYARNLATGYGLVFNPGEHVEGYSNFLWIILLCPFIYLKFDPVLISKILGILGNILTIVVIYWAWQREERFLANGFKILALAGLAINPFFTYWSTKGMETACYTFLFTFSILVFLNARGRSGLWLLSILGFIALFLTRSEGFIYFPILFLCSFIFRTEVKRHILLQGMILFIVAFTGYNVWRYLYFGSLLPQTFLIKIGSEHIDLIFKLTRGKFYLWSWTIASGPILLLACVAAFLRISSIKSRLFPLYAVCSFHLVFVAAVGGDWMSQYRFMVPITPLIYYFIPYSLQLIVSGKSCRSSRVLFVIVVLFTLCAMVYPFFQGKFIRGVYSTEKERSTTLYELSQWLKIQSPTATLAIGAVGLVPYYSNLYTIDMFGLTDSLMAGGKDTFYKPGLPGHEFKDPLYVVSRQPTFLFAGRNYFKRHTAEKKVKRNKMMKQLKVPVTLYSHSFSVENNKNTVYDLEISPPVPISEINCSIDAIRRAHNLTGPAFLTIVLTNLEASTLPISLKLDFIRAKANQRIRDEPSYQISAECKHKTRTLISCSYKILLRQPFLPTKMTLSLSGEGITANIDTFFLKPRISERMPAQIQPLFPLRVSYKKHVNKKKLTENIQRTDDRIDEANLIILRDYHITQVLFETLEFAQFFERDASVLRNEWAAKGAKVR</sequence>
<feature type="transmembrane region" description="Helical" evidence="1">
    <location>
        <begin position="339"/>
        <end position="357"/>
    </location>
</feature>
<protein>
    <recommendedName>
        <fullName evidence="4">Glycosyltransferase RgtA/B/C/D-like domain-containing protein</fullName>
    </recommendedName>
</protein>
<proteinExistence type="predicted"/>
<gene>
    <name evidence="2" type="ORF">ACFL27_17725</name>
</gene>
<feature type="transmembrane region" description="Helical" evidence="1">
    <location>
        <begin position="108"/>
        <end position="130"/>
    </location>
</feature>
<dbReference type="Proteomes" id="UP001594351">
    <property type="component" value="Unassembled WGS sequence"/>
</dbReference>
<organism evidence="2 3">
    <name type="scientific">candidate division CSSED10-310 bacterium</name>
    <dbReference type="NCBI Taxonomy" id="2855610"/>
    <lineage>
        <taxon>Bacteria</taxon>
        <taxon>Bacteria division CSSED10-310</taxon>
    </lineage>
</organism>
<keyword evidence="1" id="KW-0472">Membrane</keyword>
<feature type="transmembrane region" description="Helical" evidence="1">
    <location>
        <begin position="59"/>
        <end position="75"/>
    </location>
</feature>
<feature type="transmembrane region" description="Helical" evidence="1">
    <location>
        <begin position="160"/>
        <end position="188"/>
    </location>
</feature>
<accession>A0ABV6Z0Q9</accession>
<feature type="transmembrane region" description="Helical" evidence="1">
    <location>
        <begin position="309"/>
        <end position="327"/>
    </location>
</feature>
<evidence type="ECO:0000256" key="1">
    <source>
        <dbReference type="SAM" id="Phobius"/>
    </source>
</evidence>
<name>A0ABV6Z0Q9_UNCC1</name>
<feature type="transmembrane region" description="Helical" evidence="1">
    <location>
        <begin position="82"/>
        <end position="102"/>
    </location>
</feature>
<dbReference type="EMBL" id="JBHPBY010000256">
    <property type="protein sequence ID" value="MFC1852036.1"/>
    <property type="molecule type" value="Genomic_DNA"/>
</dbReference>
<evidence type="ECO:0008006" key="4">
    <source>
        <dbReference type="Google" id="ProtNLM"/>
    </source>
</evidence>
<feature type="transmembrane region" description="Helical" evidence="1">
    <location>
        <begin position="137"/>
        <end position="154"/>
    </location>
</feature>
<evidence type="ECO:0000313" key="3">
    <source>
        <dbReference type="Proteomes" id="UP001594351"/>
    </source>
</evidence>
<reference evidence="2 3" key="1">
    <citation type="submission" date="2024-09" db="EMBL/GenBank/DDBJ databases">
        <title>Laminarin stimulates single cell rates of sulfate reduction while oxygen inhibits transcriptomic activity in coastal marine sediment.</title>
        <authorList>
            <person name="Lindsay M."/>
            <person name="Orcutt B."/>
            <person name="Emerson D."/>
            <person name="Stepanauskas R."/>
            <person name="D'Angelo T."/>
        </authorList>
    </citation>
    <scope>NUCLEOTIDE SEQUENCE [LARGE SCALE GENOMIC DNA]</scope>
    <source>
        <strain evidence="2">SAG AM-311-K15</strain>
    </source>
</reference>
<keyword evidence="1" id="KW-0812">Transmembrane</keyword>
<comment type="caution">
    <text evidence="2">The sequence shown here is derived from an EMBL/GenBank/DDBJ whole genome shotgun (WGS) entry which is preliminary data.</text>
</comment>